<evidence type="ECO:0008006" key="4">
    <source>
        <dbReference type="Google" id="ProtNLM"/>
    </source>
</evidence>
<gene>
    <name evidence="2" type="ORF">CCHLO57077_00013526</name>
</gene>
<evidence type="ECO:0000256" key="1">
    <source>
        <dbReference type="SAM" id="MobiDB-lite"/>
    </source>
</evidence>
<dbReference type="AlphaFoldDB" id="A0AA35M6A5"/>
<proteinExistence type="predicted"/>
<sequence length="168" mass="18881">MKGARSQDPRLGNEKPTGEVKDTMSGRGPACGPSLSGLPPEIFRKVFPYLAGTPSIQAVVKTCTTFYHLEIPGQRHPVYRRGALQDYRAQKLTVGMECLNGMLAAEPENNENRHMPLELESSLRLDDCLLEYLKYLKVHSCGAAVYDQASELFRTVEQCRHYKHLTEI</sequence>
<keyword evidence="3" id="KW-1185">Reference proteome</keyword>
<organism evidence="2 3">
    <name type="scientific">Clonostachys chloroleuca</name>
    <dbReference type="NCBI Taxonomy" id="1926264"/>
    <lineage>
        <taxon>Eukaryota</taxon>
        <taxon>Fungi</taxon>
        <taxon>Dikarya</taxon>
        <taxon>Ascomycota</taxon>
        <taxon>Pezizomycotina</taxon>
        <taxon>Sordariomycetes</taxon>
        <taxon>Hypocreomycetidae</taxon>
        <taxon>Hypocreales</taxon>
        <taxon>Bionectriaceae</taxon>
        <taxon>Clonostachys</taxon>
    </lineage>
</organism>
<accession>A0AA35M6A5</accession>
<name>A0AA35M6A5_9HYPO</name>
<protein>
    <recommendedName>
        <fullName evidence="4">F-box domain-containing protein</fullName>
    </recommendedName>
</protein>
<comment type="caution">
    <text evidence="2">The sequence shown here is derived from an EMBL/GenBank/DDBJ whole genome shotgun (WGS) entry which is preliminary data.</text>
</comment>
<evidence type="ECO:0000313" key="2">
    <source>
        <dbReference type="EMBL" id="CAI6091238.1"/>
    </source>
</evidence>
<reference evidence="2" key="1">
    <citation type="submission" date="2023-01" db="EMBL/GenBank/DDBJ databases">
        <authorList>
            <person name="Piombo E."/>
        </authorList>
    </citation>
    <scope>NUCLEOTIDE SEQUENCE</scope>
</reference>
<feature type="region of interest" description="Disordered" evidence="1">
    <location>
        <begin position="1"/>
        <end position="35"/>
    </location>
</feature>
<feature type="compositionally biased region" description="Basic and acidic residues" evidence="1">
    <location>
        <begin position="1"/>
        <end position="24"/>
    </location>
</feature>
<evidence type="ECO:0000313" key="3">
    <source>
        <dbReference type="Proteomes" id="UP001160390"/>
    </source>
</evidence>
<dbReference type="EMBL" id="CABFNP030001099">
    <property type="protein sequence ID" value="CAI6091238.1"/>
    <property type="molecule type" value="Genomic_DNA"/>
</dbReference>
<dbReference type="Proteomes" id="UP001160390">
    <property type="component" value="Unassembled WGS sequence"/>
</dbReference>